<evidence type="ECO:0000313" key="2">
    <source>
        <dbReference type="Proteomes" id="UP000276133"/>
    </source>
</evidence>
<reference evidence="1 2" key="1">
    <citation type="journal article" date="2018" name="Sci. Rep.">
        <title>Genomic signatures of local adaptation to the degree of environmental predictability in rotifers.</title>
        <authorList>
            <person name="Franch-Gras L."/>
            <person name="Hahn C."/>
            <person name="Garcia-Roger E.M."/>
            <person name="Carmona M.J."/>
            <person name="Serra M."/>
            <person name="Gomez A."/>
        </authorList>
    </citation>
    <scope>NUCLEOTIDE SEQUENCE [LARGE SCALE GENOMIC DNA]</scope>
    <source>
        <strain evidence="1">HYR1</strain>
    </source>
</reference>
<dbReference type="EMBL" id="REGN01008892">
    <property type="protein sequence ID" value="RNA02419.1"/>
    <property type="molecule type" value="Genomic_DNA"/>
</dbReference>
<gene>
    <name evidence="1" type="ORF">BpHYR1_021423</name>
</gene>
<accession>A0A3M7PTZ1</accession>
<dbReference type="AlphaFoldDB" id="A0A3M7PTZ1"/>
<sequence>MLPYQEAIASEFKESASLLKFLYARKDCLKVDKYQNHITKRFKMALDNFNRNGVTIPDCHKELKGSGVLLIWI</sequence>
<dbReference type="Proteomes" id="UP000276133">
    <property type="component" value="Unassembled WGS sequence"/>
</dbReference>
<keyword evidence="2" id="KW-1185">Reference proteome</keyword>
<comment type="caution">
    <text evidence="1">The sequence shown here is derived from an EMBL/GenBank/DDBJ whole genome shotgun (WGS) entry which is preliminary data.</text>
</comment>
<evidence type="ECO:0000313" key="1">
    <source>
        <dbReference type="EMBL" id="RNA02419.1"/>
    </source>
</evidence>
<protein>
    <submittedName>
        <fullName evidence="1">Uncharacterized protein</fullName>
    </submittedName>
</protein>
<name>A0A3M7PTZ1_BRAPC</name>
<proteinExistence type="predicted"/>
<organism evidence="1 2">
    <name type="scientific">Brachionus plicatilis</name>
    <name type="common">Marine rotifer</name>
    <name type="synonym">Brachionus muelleri</name>
    <dbReference type="NCBI Taxonomy" id="10195"/>
    <lineage>
        <taxon>Eukaryota</taxon>
        <taxon>Metazoa</taxon>
        <taxon>Spiralia</taxon>
        <taxon>Gnathifera</taxon>
        <taxon>Rotifera</taxon>
        <taxon>Eurotatoria</taxon>
        <taxon>Monogononta</taxon>
        <taxon>Pseudotrocha</taxon>
        <taxon>Ploima</taxon>
        <taxon>Brachionidae</taxon>
        <taxon>Brachionus</taxon>
    </lineage>
</organism>